<proteinExistence type="predicted"/>
<dbReference type="Proteomes" id="UP000800200">
    <property type="component" value="Unassembled WGS sequence"/>
</dbReference>
<dbReference type="OrthoDB" id="3693538at2759"/>
<organism evidence="1 2">
    <name type="scientific">Zopfia rhizophila CBS 207.26</name>
    <dbReference type="NCBI Taxonomy" id="1314779"/>
    <lineage>
        <taxon>Eukaryota</taxon>
        <taxon>Fungi</taxon>
        <taxon>Dikarya</taxon>
        <taxon>Ascomycota</taxon>
        <taxon>Pezizomycotina</taxon>
        <taxon>Dothideomycetes</taxon>
        <taxon>Dothideomycetes incertae sedis</taxon>
        <taxon>Zopfiaceae</taxon>
        <taxon>Zopfia</taxon>
    </lineage>
</organism>
<evidence type="ECO:0000313" key="1">
    <source>
        <dbReference type="EMBL" id="KAF2180861.1"/>
    </source>
</evidence>
<protein>
    <submittedName>
        <fullName evidence="1">Uncharacterized protein</fullName>
    </submittedName>
</protein>
<accession>A0A6A6DMZ2</accession>
<dbReference type="EMBL" id="ML994655">
    <property type="protein sequence ID" value="KAF2180861.1"/>
    <property type="molecule type" value="Genomic_DNA"/>
</dbReference>
<gene>
    <name evidence="1" type="ORF">K469DRAFT_471540</name>
</gene>
<evidence type="ECO:0000313" key="2">
    <source>
        <dbReference type="Proteomes" id="UP000800200"/>
    </source>
</evidence>
<keyword evidence="2" id="KW-1185">Reference proteome</keyword>
<sequence>SVTSWVLREHGTLVPVIYGHMAKALSEIHISFDGWTVRAGKKAFYGVVAYYINHNAEIQEMLIALPQLSGVHTG</sequence>
<reference evidence="1" key="1">
    <citation type="journal article" date="2020" name="Stud. Mycol.">
        <title>101 Dothideomycetes genomes: a test case for predicting lifestyles and emergence of pathogens.</title>
        <authorList>
            <person name="Haridas S."/>
            <person name="Albert R."/>
            <person name="Binder M."/>
            <person name="Bloem J."/>
            <person name="Labutti K."/>
            <person name="Salamov A."/>
            <person name="Andreopoulos B."/>
            <person name="Baker S."/>
            <person name="Barry K."/>
            <person name="Bills G."/>
            <person name="Bluhm B."/>
            <person name="Cannon C."/>
            <person name="Castanera R."/>
            <person name="Culley D."/>
            <person name="Daum C."/>
            <person name="Ezra D."/>
            <person name="Gonzalez J."/>
            <person name="Henrissat B."/>
            <person name="Kuo A."/>
            <person name="Liang C."/>
            <person name="Lipzen A."/>
            <person name="Lutzoni F."/>
            <person name="Magnuson J."/>
            <person name="Mondo S."/>
            <person name="Nolan M."/>
            <person name="Ohm R."/>
            <person name="Pangilinan J."/>
            <person name="Park H.-J."/>
            <person name="Ramirez L."/>
            <person name="Alfaro M."/>
            <person name="Sun H."/>
            <person name="Tritt A."/>
            <person name="Yoshinaga Y."/>
            <person name="Zwiers L.-H."/>
            <person name="Turgeon B."/>
            <person name="Goodwin S."/>
            <person name="Spatafora J."/>
            <person name="Crous P."/>
            <person name="Grigoriev I."/>
        </authorList>
    </citation>
    <scope>NUCLEOTIDE SEQUENCE</scope>
    <source>
        <strain evidence="1">CBS 207.26</strain>
    </source>
</reference>
<dbReference type="AlphaFoldDB" id="A0A6A6DMZ2"/>
<name>A0A6A6DMZ2_9PEZI</name>
<feature type="non-terminal residue" evidence="1">
    <location>
        <position position="1"/>
    </location>
</feature>
<feature type="non-terminal residue" evidence="1">
    <location>
        <position position="74"/>
    </location>
</feature>